<protein>
    <submittedName>
        <fullName evidence="2">Uncharacterized protein</fullName>
    </submittedName>
</protein>
<feature type="transmembrane region" description="Helical" evidence="1">
    <location>
        <begin position="24"/>
        <end position="45"/>
    </location>
</feature>
<dbReference type="AlphaFoldDB" id="A0A510YA85"/>
<dbReference type="RefSeq" id="WP_094909141.1">
    <property type="nucleotide sequence ID" value="NZ_NPFA01000034.1"/>
</dbReference>
<gene>
    <name evidence="2" type="ORF">MHA01_31900</name>
</gene>
<evidence type="ECO:0000256" key="1">
    <source>
        <dbReference type="SAM" id="Phobius"/>
    </source>
</evidence>
<accession>A0A510YA85</accession>
<evidence type="ECO:0000313" key="3">
    <source>
        <dbReference type="Proteomes" id="UP000321051"/>
    </source>
</evidence>
<dbReference type="Proteomes" id="UP000321051">
    <property type="component" value="Unassembled WGS sequence"/>
</dbReference>
<reference evidence="2 3" key="1">
    <citation type="submission" date="2019-07" db="EMBL/GenBank/DDBJ databases">
        <title>Whole genome shotgun sequence of Marinococcus halophilus NBRC 102359.</title>
        <authorList>
            <person name="Hosoyama A."/>
            <person name="Uohara A."/>
            <person name="Ohji S."/>
            <person name="Ichikawa N."/>
        </authorList>
    </citation>
    <scope>NUCLEOTIDE SEQUENCE [LARGE SCALE GENOMIC DNA]</scope>
    <source>
        <strain evidence="2 3">NBRC 102359</strain>
    </source>
</reference>
<organism evidence="2 3">
    <name type="scientific">Marinococcus halophilus</name>
    <dbReference type="NCBI Taxonomy" id="1371"/>
    <lineage>
        <taxon>Bacteria</taxon>
        <taxon>Bacillati</taxon>
        <taxon>Bacillota</taxon>
        <taxon>Bacilli</taxon>
        <taxon>Bacillales</taxon>
        <taxon>Bacillaceae</taxon>
        <taxon>Marinococcus</taxon>
    </lineage>
</organism>
<keyword evidence="1" id="KW-0472">Membrane</keyword>
<keyword evidence="1" id="KW-1133">Transmembrane helix</keyword>
<comment type="caution">
    <text evidence="2">The sequence shown here is derived from an EMBL/GenBank/DDBJ whole genome shotgun (WGS) entry which is preliminary data.</text>
</comment>
<name>A0A510YA85_MARHA</name>
<feature type="transmembrane region" description="Helical" evidence="1">
    <location>
        <begin position="57"/>
        <end position="79"/>
    </location>
</feature>
<proteinExistence type="predicted"/>
<sequence length="80" mass="8794">MLVFGMGVVYQALTWELGDRAHEILRFGFYLSAFITLSFAAAITIRDPRTRVNTAALLGGGLFGILFAVNAGIAFYQLFM</sequence>
<dbReference type="EMBL" id="BJUN01000040">
    <property type="protein sequence ID" value="GEK60285.1"/>
    <property type="molecule type" value="Genomic_DNA"/>
</dbReference>
<evidence type="ECO:0000313" key="2">
    <source>
        <dbReference type="EMBL" id="GEK60285.1"/>
    </source>
</evidence>
<keyword evidence="3" id="KW-1185">Reference proteome</keyword>
<keyword evidence="1" id="KW-0812">Transmembrane</keyword>